<dbReference type="SUPFAM" id="SSF53335">
    <property type="entry name" value="S-adenosyl-L-methionine-dependent methyltransferases"/>
    <property type="match status" value="1"/>
</dbReference>
<keyword evidence="1 4" id="KW-0489">Methyltransferase</keyword>
<evidence type="ECO:0000313" key="6">
    <source>
        <dbReference type="EMBL" id="SHM61475.1"/>
    </source>
</evidence>
<dbReference type="InterPro" id="IPR030391">
    <property type="entry name" value="MeTrfase_TrmA_CS"/>
</dbReference>
<evidence type="ECO:0000313" key="7">
    <source>
        <dbReference type="Proteomes" id="UP000184206"/>
    </source>
</evidence>
<dbReference type="Proteomes" id="UP000184206">
    <property type="component" value="Unassembled WGS sequence"/>
</dbReference>
<dbReference type="NCBIfam" id="TIGR00479">
    <property type="entry name" value="rumA"/>
    <property type="match status" value="1"/>
</dbReference>
<dbReference type="Gene3D" id="2.40.50.140">
    <property type="entry name" value="Nucleic acid-binding proteins"/>
    <property type="match status" value="1"/>
</dbReference>
<evidence type="ECO:0000256" key="4">
    <source>
        <dbReference type="PROSITE-ProRule" id="PRU01024"/>
    </source>
</evidence>
<keyword evidence="2 4" id="KW-0808">Transferase</keyword>
<dbReference type="Gene3D" id="2.40.50.1070">
    <property type="match status" value="1"/>
</dbReference>
<dbReference type="STRING" id="1123231.SAMN02745189_02472"/>
<dbReference type="PANTHER" id="PTHR11061">
    <property type="entry name" value="RNA M5U METHYLTRANSFERASE"/>
    <property type="match status" value="1"/>
</dbReference>
<evidence type="ECO:0000256" key="1">
    <source>
        <dbReference type="ARBA" id="ARBA00022603"/>
    </source>
</evidence>
<dbReference type="CDD" id="cd02440">
    <property type="entry name" value="AdoMet_MTases"/>
    <property type="match status" value="1"/>
</dbReference>
<dbReference type="PANTHER" id="PTHR11061:SF30">
    <property type="entry name" value="TRNA (URACIL(54)-C(5))-METHYLTRANSFERASE"/>
    <property type="match status" value="1"/>
</dbReference>
<feature type="active site" description="Nucleophile" evidence="4">
    <location>
        <position position="422"/>
    </location>
</feature>
<comment type="similarity">
    <text evidence="4">Belongs to the class I-like SAM-binding methyltransferase superfamily. RNA M5U methyltransferase family.</text>
</comment>
<feature type="active site" evidence="5">
    <location>
        <position position="422"/>
    </location>
</feature>
<feature type="binding site" evidence="4">
    <location>
        <position position="395"/>
    </location>
    <ligand>
        <name>S-adenosyl-L-methionine</name>
        <dbReference type="ChEBI" id="CHEBI:59789"/>
    </ligand>
</feature>
<evidence type="ECO:0000256" key="3">
    <source>
        <dbReference type="ARBA" id="ARBA00022691"/>
    </source>
</evidence>
<dbReference type="EMBL" id="FRCF01000016">
    <property type="protein sequence ID" value="SHM61475.1"/>
    <property type="molecule type" value="Genomic_DNA"/>
</dbReference>
<feature type="binding site" evidence="4">
    <location>
        <position position="326"/>
    </location>
    <ligand>
        <name>S-adenosyl-L-methionine</name>
        <dbReference type="ChEBI" id="CHEBI:59789"/>
    </ligand>
</feature>
<reference evidence="6 7" key="1">
    <citation type="submission" date="2016-11" db="EMBL/GenBank/DDBJ databases">
        <authorList>
            <person name="Jaros S."/>
            <person name="Januszkiewicz K."/>
            <person name="Wedrychowicz H."/>
        </authorList>
    </citation>
    <scope>NUCLEOTIDE SEQUENCE [LARGE SCALE GENOMIC DNA]</scope>
    <source>
        <strain evidence="6 7">DSM 16010</strain>
    </source>
</reference>
<keyword evidence="7" id="KW-1185">Reference proteome</keyword>
<evidence type="ECO:0000256" key="5">
    <source>
        <dbReference type="PROSITE-ProRule" id="PRU10015"/>
    </source>
</evidence>
<accession>A0A1M7K8E4</accession>
<name>A0A1M7K8E4_9BACL</name>
<protein>
    <submittedName>
        <fullName evidence="6">23S rRNA (Uracil1939-C5)-methyltransferase</fullName>
    </submittedName>
</protein>
<dbReference type="Pfam" id="PF05958">
    <property type="entry name" value="tRNA_U5-meth_tr"/>
    <property type="match status" value="1"/>
</dbReference>
<dbReference type="InterPro" id="IPR010280">
    <property type="entry name" value="U5_MeTrfase_fam"/>
</dbReference>
<dbReference type="InterPro" id="IPR030390">
    <property type="entry name" value="MeTrfase_TrmA_AS"/>
</dbReference>
<evidence type="ECO:0000256" key="2">
    <source>
        <dbReference type="ARBA" id="ARBA00022679"/>
    </source>
</evidence>
<dbReference type="PROSITE" id="PS51687">
    <property type="entry name" value="SAM_MT_RNA_M5U"/>
    <property type="match status" value="1"/>
</dbReference>
<dbReference type="PROSITE" id="PS01230">
    <property type="entry name" value="TRMA_1"/>
    <property type="match status" value="1"/>
</dbReference>
<dbReference type="PROSITE" id="PS01231">
    <property type="entry name" value="TRMA_2"/>
    <property type="match status" value="1"/>
</dbReference>
<gene>
    <name evidence="6" type="ORF">SAMN02745189_02472</name>
</gene>
<dbReference type="AlphaFoldDB" id="A0A1M7K8E4"/>
<dbReference type="FunFam" id="3.40.50.150:FF:000009">
    <property type="entry name" value="23S rRNA (Uracil(1939)-C(5))-methyltransferase RlmD"/>
    <property type="match status" value="1"/>
</dbReference>
<dbReference type="InterPro" id="IPR029063">
    <property type="entry name" value="SAM-dependent_MTases_sf"/>
</dbReference>
<dbReference type="Gene3D" id="3.40.50.150">
    <property type="entry name" value="Vaccinia Virus protein VP39"/>
    <property type="match status" value="1"/>
</dbReference>
<feature type="binding site" evidence="4">
    <location>
        <position position="297"/>
    </location>
    <ligand>
        <name>S-adenosyl-L-methionine</name>
        <dbReference type="ChEBI" id="CHEBI:59789"/>
    </ligand>
</feature>
<organism evidence="6 7">
    <name type="scientific">Lacicoccus alkaliphilus DSM 16010</name>
    <dbReference type="NCBI Taxonomy" id="1123231"/>
    <lineage>
        <taxon>Bacteria</taxon>
        <taxon>Bacillati</taxon>
        <taxon>Bacillota</taxon>
        <taxon>Bacilli</taxon>
        <taxon>Bacillales</taxon>
        <taxon>Salinicoccaceae</taxon>
        <taxon>Lacicoccus</taxon>
    </lineage>
</organism>
<dbReference type="GO" id="GO:0070041">
    <property type="term" value="F:rRNA (uridine-C5-)-methyltransferase activity"/>
    <property type="evidence" value="ECO:0007669"/>
    <property type="project" value="TreeGrafter"/>
</dbReference>
<keyword evidence="3 4" id="KW-0949">S-adenosyl-L-methionine</keyword>
<dbReference type="InterPro" id="IPR012340">
    <property type="entry name" value="NA-bd_OB-fold"/>
</dbReference>
<dbReference type="GO" id="GO:0070475">
    <property type="term" value="P:rRNA base methylation"/>
    <property type="evidence" value="ECO:0007669"/>
    <property type="project" value="TreeGrafter"/>
</dbReference>
<feature type="binding site" evidence="4">
    <location>
        <position position="347"/>
    </location>
    <ligand>
        <name>S-adenosyl-L-methionine</name>
        <dbReference type="ChEBI" id="CHEBI:59789"/>
    </ligand>
</feature>
<sequence>MKEQESVRLTTMIHSLDKKGSGMGLAYRDHGGNLPRKLKLNIPQTLIGEEVEVVVPNADGRRRATVMPDKILTTHPERTAPPCPHFELCGGCVWQHWEYDGQLNYKTDFVKSHLEKQGFDPSVVKDTIGMDHPFEFRNKMEFTFSEEGKLGLHELGNFRNIIDIGTCLISSRDMVRVMQIVSDWADEFQLSGYDKNTHSGLLRHLRLRQSQVTGELMAALFATERPDGELAGAVNTLVFRLTSELDGLESLMWMENKDIADVAQAEDEDVHLLHGRTYIHEEMSGYSYRVWYDTFFQTNPAQAEKLVDLAIGMADVKEDESMIDLFCGVGTFSLPFASRVKSLAGVEIVESSIESAKRNALDNDIQNTHFLAKDARRGMDEILETWGTPHLLLLDPPRSGAGGKVMRRIGRLGTGRVVYVSCNPETFAEDITWLRDFGYTLKDVQPVDLFPHSAHVEIVSVLELEN</sequence>
<proteinExistence type="inferred from homology"/>